<dbReference type="OrthoDB" id="1068471at2759"/>
<evidence type="ECO:0000313" key="1">
    <source>
        <dbReference type="EMBL" id="ORX69626.1"/>
    </source>
</evidence>
<reference evidence="1 2" key="1">
    <citation type="submission" date="2016-07" db="EMBL/GenBank/DDBJ databases">
        <title>Pervasive Adenine N6-methylation of Active Genes in Fungi.</title>
        <authorList>
            <consortium name="DOE Joint Genome Institute"/>
            <person name="Mondo S.J."/>
            <person name="Dannebaum R.O."/>
            <person name="Kuo R.C."/>
            <person name="Labutti K."/>
            <person name="Haridas S."/>
            <person name="Kuo A."/>
            <person name="Salamov A."/>
            <person name="Ahrendt S.R."/>
            <person name="Lipzen A."/>
            <person name="Sullivan W."/>
            <person name="Andreopoulos W.B."/>
            <person name="Clum A."/>
            <person name="Lindquist E."/>
            <person name="Daum C."/>
            <person name="Ramamoorthy G.K."/>
            <person name="Gryganskyi A."/>
            <person name="Culley D."/>
            <person name="Magnuson J.K."/>
            <person name="James T.Y."/>
            <person name="O'Malley M.A."/>
            <person name="Stajich J.E."/>
            <person name="Spatafora J.W."/>
            <person name="Visel A."/>
            <person name="Grigoriev I.V."/>
        </authorList>
    </citation>
    <scope>NUCLEOTIDE SEQUENCE [LARGE SCALE GENOMIC DNA]</scope>
    <source>
        <strain evidence="1 2">ATCC 12442</strain>
    </source>
</reference>
<dbReference type="AlphaFoldDB" id="A0A1Y1W8Q8"/>
<dbReference type="EMBL" id="MCFD01000007">
    <property type="protein sequence ID" value="ORX69626.1"/>
    <property type="molecule type" value="Genomic_DNA"/>
</dbReference>
<dbReference type="Proteomes" id="UP000193922">
    <property type="component" value="Unassembled WGS sequence"/>
</dbReference>
<dbReference type="RefSeq" id="XP_040743314.1">
    <property type="nucleotide sequence ID" value="XM_040887673.1"/>
</dbReference>
<keyword evidence="2" id="KW-1185">Reference proteome</keyword>
<sequence length="97" mass="11138">MLANASICHSQYWGSRLMDKYMVELEATSSITHKHVVYETALPKPYKIVHQDEDGDDAEDPDDLSMINEGHEVRAKRRHRLKVTVDDKNQIVEVECG</sequence>
<accession>A0A1Y1W8Q8</accession>
<organism evidence="1 2">
    <name type="scientific">Linderina pennispora</name>
    <dbReference type="NCBI Taxonomy" id="61395"/>
    <lineage>
        <taxon>Eukaryota</taxon>
        <taxon>Fungi</taxon>
        <taxon>Fungi incertae sedis</taxon>
        <taxon>Zoopagomycota</taxon>
        <taxon>Kickxellomycotina</taxon>
        <taxon>Kickxellomycetes</taxon>
        <taxon>Kickxellales</taxon>
        <taxon>Kickxellaceae</taxon>
        <taxon>Linderina</taxon>
    </lineage>
</organism>
<proteinExistence type="predicted"/>
<dbReference type="GeneID" id="63804321"/>
<comment type="caution">
    <text evidence="1">The sequence shown here is derived from an EMBL/GenBank/DDBJ whole genome shotgun (WGS) entry which is preliminary data.</text>
</comment>
<evidence type="ECO:0000313" key="2">
    <source>
        <dbReference type="Proteomes" id="UP000193922"/>
    </source>
</evidence>
<name>A0A1Y1W8Q8_9FUNG</name>
<gene>
    <name evidence="1" type="ORF">DL89DRAFT_267806</name>
</gene>
<protein>
    <submittedName>
        <fullName evidence="1">Uncharacterized protein</fullName>
    </submittedName>
</protein>